<sequence length="218" mass="23662">MKNKILLSSVTLLSALMVAACGNGEKKAIDTVATPTTEVAKETTATPTTTAPTTTAGASSTTKEVSLSDTQRVGREASGYVNVPKDWVAYQDKNTGSQFQFSSPDKYNVLSMNSYTKDSVKLANGETFGAELIANRLYDHWQNDKQQTSLQGSRAKFAGEDAYLMKIAFSDGKYMYEWVVQKGEKVYALAIEGTADTINSLRPILEQSFGLDPKTPGK</sequence>
<dbReference type="Proteomes" id="UP000005926">
    <property type="component" value="Unassembled WGS sequence"/>
</dbReference>
<dbReference type="RefSeq" id="WP_005607566.1">
    <property type="nucleotide sequence ID" value="NZ_CP102283.1"/>
</dbReference>
<evidence type="ECO:0000256" key="1">
    <source>
        <dbReference type="SAM" id="MobiDB-lite"/>
    </source>
</evidence>
<organism evidence="3 4">
    <name type="scientific">Granulicatella adiacens ATCC 49175</name>
    <dbReference type="NCBI Taxonomy" id="638301"/>
    <lineage>
        <taxon>Bacteria</taxon>
        <taxon>Bacillati</taxon>
        <taxon>Bacillota</taxon>
        <taxon>Bacilli</taxon>
        <taxon>Lactobacillales</taxon>
        <taxon>Carnobacteriaceae</taxon>
        <taxon>Granulicatella</taxon>
    </lineage>
</organism>
<evidence type="ECO:0000256" key="2">
    <source>
        <dbReference type="SAM" id="SignalP"/>
    </source>
</evidence>
<dbReference type="PROSITE" id="PS51257">
    <property type="entry name" value="PROKAR_LIPOPROTEIN"/>
    <property type="match status" value="1"/>
</dbReference>
<feature type="region of interest" description="Disordered" evidence="1">
    <location>
        <begin position="37"/>
        <end position="71"/>
    </location>
</feature>
<protein>
    <recommendedName>
        <fullName evidence="5">Lipoprotein</fullName>
    </recommendedName>
</protein>
<keyword evidence="4" id="KW-1185">Reference proteome</keyword>
<dbReference type="GeneID" id="78412018"/>
<proteinExistence type="predicted"/>
<evidence type="ECO:0008006" key="5">
    <source>
        <dbReference type="Google" id="ProtNLM"/>
    </source>
</evidence>
<dbReference type="eggNOG" id="ENOG5033U3V">
    <property type="taxonomic scope" value="Bacteria"/>
</dbReference>
<gene>
    <name evidence="3" type="ORF">HMPREF0444_1269</name>
</gene>
<feature type="signal peptide" evidence="2">
    <location>
        <begin position="1"/>
        <end position="19"/>
    </location>
</feature>
<keyword evidence="2" id="KW-0732">Signal</keyword>
<dbReference type="AlphaFoldDB" id="C8NH74"/>
<comment type="caution">
    <text evidence="3">The sequence shown here is derived from an EMBL/GenBank/DDBJ whole genome shotgun (WGS) entry which is preliminary data.</text>
</comment>
<accession>C8NH74</accession>
<name>C8NH74_9LACT</name>
<reference evidence="3 4" key="1">
    <citation type="submission" date="2009-08" db="EMBL/GenBank/DDBJ databases">
        <authorList>
            <person name="Muzny D."/>
            <person name="Qin X."/>
            <person name="Deng J."/>
            <person name="Jiang H."/>
            <person name="Liu Y."/>
            <person name="Qu J."/>
            <person name="Song X.-Z."/>
            <person name="Zhang L."/>
            <person name="Thornton R."/>
            <person name="Coyle M."/>
            <person name="Francisco L."/>
            <person name="Jackson L."/>
            <person name="Javaid M."/>
            <person name="Korchina V."/>
            <person name="Kovar C."/>
            <person name="Mata R."/>
            <person name="Mathew T."/>
            <person name="Ngo R."/>
            <person name="Nguyen L."/>
            <person name="Nguyen N."/>
            <person name="Okwuonu G."/>
            <person name="Ongeri F."/>
            <person name="Pham C."/>
            <person name="Simmons D."/>
            <person name="Wilczek-Boney K."/>
            <person name="Hale W."/>
            <person name="Jakkamsetti A."/>
            <person name="Pham P."/>
            <person name="Ruth R."/>
            <person name="San Lucas F."/>
            <person name="Warren J."/>
            <person name="Zhang J."/>
            <person name="Zhao Z."/>
            <person name="Zhou C."/>
            <person name="Zhu D."/>
            <person name="Lee S."/>
            <person name="Bess C."/>
            <person name="Blankenburg K."/>
            <person name="Forbes L."/>
            <person name="Fu Q."/>
            <person name="Gubbala S."/>
            <person name="Hirani K."/>
            <person name="Jayaseelan J.C."/>
            <person name="Lara F."/>
            <person name="Munidasa M."/>
            <person name="Palculict T."/>
            <person name="Patil S."/>
            <person name="Pu L.-L."/>
            <person name="Saada N."/>
            <person name="Tang L."/>
            <person name="Weissenberger G."/>
            <person name="Zhu Y."/>
            <person name="Hemphill L."/>
            <person name="Shang Y."/>
            <person name="Youmans B."/>
            <person name="Ayvaz T."/>
            <person name="Ross M."/>
            <person name="Santibanez J."/>
            <person name="Aqrawi P."/>
            <person name="Gross S."/>
            <person name="Joshi V."/>
            <person name="Fowler G."/>
            <person name="Nazareth L."/>
            <person name="Reid J."/>
            <person name="Worley K."/>
            <person name="Petrosino J."/>
            <person name="Highlander S."/>
            <person name="Gibbs R."/>
        </authorList>
    </citation>
    <scope>NUCLEOTIDE SEQUENCE [LARGE SCALE GENOMIC DNA]</scope>
    <source>
        <strain evidence="3 4">ATCC 49175</strain>
    </source>
</reference>
<dbReference type="HOGENOM" id="CLU_112056_0_0_9"/>
<evidence type="ECO:0000313" key="4">
    <source>
        <dbReference type="Proteomes" id="UP000005926"/>
    </source>
</evidence>
<feature type="compositionally biased region" description="Low complexity" evidence="1">
    <location>
        <begin position="37"/>
        <end position="63"/>
    </location>
</feature>
<dbReference type="EMBL" id="ACKZ01000020">
    <property type="protein sequence ID" value="EEW37051.1"/>
    <property type="molecule type" value="Genomic_DNA"/>
</dbReference>
<feature type="chain" id="PRO_5039726915" description="Lipoprotein" evidence="2">
    <location>
        <begin position="20"/>
        <end position="218"/>
    </location>
</feature>
<evidence type="ECO:0000313" key="3">
    <source>
        <dbReference type="EMBL" id="EEW37051.1"/>
    </source>
</evidence>